<evidence type="ECO:0008006" key="4">
    <source>
        <dbReference type="Google" id="ProtNLM"/>
    </source>
</evidence>
<name>A0ABW7X3D8_9NOCA</name>
<protein>
    <recommendedName>
        <fullName evidence="4">DUF3558 domain-containing protein</fullName>
    </recommendedName>
</protein>
<dbReference type="RefSeq" id="WP_397093114.1">
    <property type="nucleotide sequence ID" value="NZ_JBIRYO010000012.1"/>
</dbReference>
<evidence type="ECO:0000256" key="1">
    <source>
        <dbReference type="SAM" id="SignalP"/>
    </source>
</evidence>
<evidence type="ECO:0000313" key="2">
    <source>
        <dbReference type="EMBL" id="MFI2475638.1"/>
    </source>
</evidence>
<accession>A0ABW7X3D8</accession>
<dbReference type="PROSITE" id="PS51257">
    <property type="entry name" value="PROKAR_LIPOPROTEIN"/>
    <property type="match status" value="1"/>
</dbReference>
<sequence length="323" mass="34694">MRRFTVAVAAVVVLLGVSACQDDLPITPAGSGGYWSTAPQTDDQRWELLRKVRAIDPCALVPRAELAKIDVVSWVEVSKPDSCAARMGSSESGKGTELRWSLFVAPGGFVHHERARTTMMGSITVATVSDLEANPDHQGKLVERNCTASASFPSTAAVMVFATTPLGTEPCPVAEAILPTIIAQLDKEPTHPTSPDTPRTVLLGGDPCAVTDDLGVTPAIVDQREWKCSFRYRDNDIEVRYTYDRELIVVDGEPIFVINGHPGYGDPDATDFFSYNAIVGPVVPSPKPESFLGPNLPVVNVFGRNGAVVEEVLRHAVALFPAA</sequence>
<keyword evidence="1" id="KW-0732">Signal</keyword>
<keyword evidence="3" id="KW-1185">Reference proteome</keyword>
<dbReference type="Proteomes" id="UP001611415">
    <property type="component" value="Unassembled WGS sequence"/>
</dbReference>
<reference evidence="2 3" key="1">
    <citation type="submission" date="2024-10" db="EMBL/GenBank/DDBJ databases">
        <title>The Natural Products Discovery Center: Release of the First 8490 Sequenced Strains for Exploring Actinobacteria Biosynthetic Diversity.</title>
        <authorList>
            <person name="Kalkreuter E."/>
            <person name="Kautsar S.A."/>
            <person name="Yang D."/>
            <person name="Bader C.D."/>
            <person name="Teijaro C.N."/>
            <person name="Fluegel L."/>
            <person name="Davis C.M."/>
            <person name="Simpson J.R."/>
            <person name="Lauterbach L."/>
            <person name="Steele A.D."/>
            <person name="Gui C."/>
            <person name="Meng S."/>
            <person name="Li G."/>
            <person name="Viehrig K."/>
            <person name="Ye F."/>
            <person name="Su P."/>
            <person name="Kiefer A.F."/>
            <person name="Nichols A."/>
            <person name="Cepeda A.J."/>
            <person name="Yan W."/>
            <person name="Fan B."/>
            <person name="Jiang Y."/>
            <person name="Adhikari A."/>
            <person name="Zheng C.-J."/>
            <person name="Schuster L."/>
            <person name="Cowan T.M."/>
            <person name="Smanski M.J."/>
            <person name="Chevrette M.G."/>
            <person name="De Carvalho L.P.S."/>
            <person name="Shen B."/>
        </authorList>
    </citation>
    <scope>NUCLEOTIDE SEQUENCE [LARGE SCALE GENOMIC DNA]</scope>
    <source>
        <strain evidence="2 3">NPDC019275</strain>
    </source>
</reference>
<gene>
    <name evidence="2" type="ORF">ACH49W_19885</name>
</gene>
<feature type="signal peptide" evidence="1">
    <location>
        <begin position="1"/>
        <end position="19"/>
    </location>
</feature>
<dbReference type="EMBL" id="JBIRYO010000012">
    <property type="protein sequence ID" value="MFI2475638.1"/>
    <property type="molecule type" value="Genomic_DNA"/>
</dbReference>
<organism evidence="2 3">
    <name type="scientific">Nocardia xishanensis</name>
    <dbReference type="NCBI Taxonomy" id="238964"/>
    <lineage>
        <taxon>Bacteria</taxon>
        <taxon>Bacillati</taxon>
        <taxon>Actinomycetota</taxon>
        <taxon>Actinomycetes</taxon>
        <taxon>Mycobacteriales</taxon>
        <taxon>Nocardiaceae</taxon>
        <taxon>Nocardia</taxon>
    </lineage>
</organism>
<comment type="caution">
    <text evidence="2">The sequence shown here is derived from an EMBL/GenBank/DDBJ whole genome shotgun (WGS) entry which is preliminary data.</text>
</comment>
<proteinExistence type="predicted"/>
<feature type="chain" id="PRO_5046677429" description="DUF3558 domain-containing protein" evidence="1">
    <location>
        <begin position="20"/>
        <end position="323"/>
    </location>
</feature>
<evidence type="ECO:0000313" key="3">
    <source>
        <dbReference type="Proteomes" id="UP001611415"/>
    </source>
</evidence>